<dbReference type="InterPro" id="IPR002035">
    <property type="entry name" value="VWF_A"/>
</dbReference>
<dbReference type="SUPFAM" id="SSF53300">
    <property type="entry name" value="vWA-like"/>
    <property type="match status" value="1"/>
</dbReference>
<evidence type="ECO:0000256" key="1">
    <source>
        <dbReference type="SAM" id="MobiDB-lite"/>
    </source>
</evidence>
<name>A0A238FNQ9_9BASI</name>
<dbReference type="EMBL" id="FMSP01000023">
    <property type="protein sequence ID" value="SCV74815.1"/>
    <property type="molecule type" value="Genomic_DNA"/>
</dbReference>
<reference evidence="4" key="1">
    <citation type="submission" date="2016-09" db="EMBL/GenBank/DDBJ databases">
        <authorList>
            <person name="Jeantristanb JTB J.-T."/>
            <person name="Ricardo R."/>
        </authorList>
    </citation>
    <scope>NUCLEOTIDE SEQUENCE [LARGE SCALE GENOMIC DNA]</scope>
</reference>
<evidence type="ECO:0000313" key="4">
    <source>
        <dbReference type="Proteomes" id="UP000198372"/>
    </source>
</evidence>
<evidence type="ECO:0000259" key="2">
    <source>
        <dbReference type="PROSITE" id="PS50234"/>
    </source>
</evidence>
<dbReference type="STRING" id="269621.A0A238FNQ9"/>
<accession>A0A238FNQ9</accession>
<dbReference type="PANTHER" id="PTHR47763">
    <property type="entry name" value="ALPHA-PROTEIN KINASE VWKA"/>
    <property type="match status" value="1"/>
</dbReference>
<feature type="domain" description="VWFA" evidence="2">
    <location>
        <begin position="44"/>
        <end position="289"/>
    </location>
</feature>
<dbReference type="OrthoDB" id="301415at2759"/>
<proteinExistence type="predicted"/>
<evidence type="ECO:0000313" key="3">
    <source>
        <dbReference type="EMBL" id="SCV74815.1"/>
    </source>
</evidence>
<dbReference type="GO" id="GO:0004674">
    <property type="term" value="F:protein serine/threonine kinase activity"/>
    <property type="evidence" value="ECO:0007669"/>
    <property type="project" value="TreeGrafter"/>
</dbReference>
<dbReference type="PROSITE" id="PS50234">
    <property type="entry name" value="VWFA"/>
    <property type="match status" value="1"/>
</dbReference>
<sequence length="478" mass="51602">MNLDDEMMASLGGIEYQPMMNHQAGANSSMMGVGRGSGVKRELDLVFILDCTGFRAKAMTFLEANQPRNRSDGAHMTTQLSSLLYSDLVQSATKNIELIVENILDSGKLPNPDALRIGLIAYRDYPPQDNSYITRSFDFTSDVASVKADLKTLNASGGGDGPEGVTAAMKASLGLSWRLGGGTSRMAVLIADAPCHGLGEYGDGFPDGGPDGEDPLEIARLMAQQAISLFVVACEPALSGYQFGLDLFRALTVITSAVLVPLTTASLLSHVIVGSALEQMDMERIIEEVGLVVAERVHEGQASVDDIALELHRKLLLRGEETKQLKFESIHRDSPEAQHNVQVLTTSPSLQQAKAHLKKIVGSRFTKKYLETRYNRTSYVYPPSVPPRPTSTSGIGSGIGSAPPGSPQRKVISEFKPFVAKGRMTLQEAPMAERLDDQEGVEEEGDAGGIELRFGNISLDQAKRITIASAWRTQPPRA</sequence>
<feature type="region of interest" description="Disordered" evidence="1">
    <location>
        <begin position="381"/>
        <end position="409"/>
    </location>
</feature>
<dbReference type="InterPro" id="IPR036465">
    <property type="entry name" value="vWFA_dom_sf"/>
</dbReference>
<dbReference type="Gene3D" id="3.40.50.410">
    <property type="entry name" value="von Willebrand factor, type A domain"/>
    <property type="match status" value="1"/>
</dbReference>
<dbReference type="InterPro" id="IPR052969">
    <property type="entry name" value="Thr-specific_kinase-like"/>
</dbReference>
<keyword evidence="4" id="KW-1185">Reference proteome</keyword>
<organism evidence="3 4">
    <name type="scientific">Microbotryum intermedium</name>
    <dbReference type="NCBI Taxonomy" id="269621"/>
    <lineage>
        <taxon>Eukaryota</taxon>
        <taxon>Fungi</taxon>
        <taxon>Dikarya</taxon>
        <taxon>Basidiomycota</taxon>
        <taxon>Pucciniomycotina</taxon>
        <taxon>Microbotryomycetes</taxon>
        <taxon>Microbotryales</taxon>
        <taxon>Microbotryaceae</taxon>
        <taxon>Microbotryum</taxon>
    </lineage>
</organism>
<gene>
    <name evidence="3" type="ORF">BQ2448_7844</name>
</gene>
<dbReference type="Proteomes" id="UP000198372">
    <property type="component" value="Unassembled WGS sequence"/>
</dbReference>
<dbReference type="AlphaFoldDB" id="A0A238FNQ9"/>
<dbReference type="PANTHER" id="PTHR47763:SF1">
    <property type="entry name" value="DUF659 DOMAIN-CONTAINING PROTEIN"/>
    <property type="match status" value="1"/>
</dbReference>
<dbReference type="GO" id="GO:0005737">
    <property type="term" value="C:cytoplasm"/>
    <property type="evidence" value="ECO:0007669"/>
    <property type="project" value="TreeGrafter"/>
</dbReference>
<protein>
    <submittedName>
        <fullName evidence="3">BQ2448_7844 protein</fullName>
    </submittedName>
</protein>